<dbReference type="Proteomes" id="UP000245293">
    <property type="component" value="Unassembled WGS sequence"/>
</dbReference>
<evidence type="ECO:0000256" key="1">
    <source>
        <dbReference type="SAM" id="MobiDB-lite"/>
    </source>
</evidence>
<feature type="transmembrane region" description="Helical" evidence="2">
    <location>
        <begin position="226"/>
        <end position="252"/>
    </location>
</feature>
<keyword evidence="2" id="KW-0472">Membrane</keyword>
<evidence type="ECO:0000256" key="2">
    <source>
        <dbReference type="SAM" id="Phobius"/>
    </source>
</evidence>
<dbReference type="OrthoDB" id="7848557at2"/>
<comment type="caution">
    <text evidence="3">The sequence shown here is derived from an EMBL/GenBank/DDBJ whole genome shotgun (WGS) entry which is preliminary data.</text>
</comment>
<proteinExistence type="predicted"/>
<feature type="compositionally biased region" description="Basic and acidic residues" evidence="1">
    <location>
        <begin position="155"/>
        <end position="167"/>
    </location>
</feature>
<feature type="region of interest" description="Disordered" evidence="1">
    <location>
        <begin position="155"/>
        <end position="184"/>
    </location>
</feature>
<evidence type="ECO:0000313" key="4">
    <source>
        <dbReference type="Proteomes" id="UP000245293"/>
    </source>
</evidence>
<accession>A0A2V1PAF7</accession>
<dbReference type="AlphaFoldDB" id="A0A2V1PAF7"/>
<keyword evidence="4" id="KW-1185">Reference proteome</keyword>
<name>A0A2V1PAF7_9RHOB</name>
<evidence type="ECO:0000313" key="3">
    <source>
        <dbReference type="EMBL" id="PWG18297.1"/>
    </source>
</evidence>
<keyword evidence="2" id="KW-1133">Transmembrane helix</keyword>
<keyword evidence="2" id="KW-0812">Transmembrane</keyword>
<feature type="transmembrane region" description="Helical" evidence="2">
    <location>
        <begin position="264"/>
        <end position="284"/>
    </location>
</feature>
<protein>
    <submittedName>
        <fullName evidence="3">Uncharacterized protein</fullName>
    </submittedName>
</protein>
<dbReference type="EMBL" id="QETF01000002">
    <property type="protein sequence ID" value="PWG18297.1"/>
    <property type="molecule type" value="Genomic_DNA"/>
</dbReference>
<dbReference type="RefSeq" id="WP_146193219.1">
    <property type="nucleotide sequence ID" value="NZ_QETF01000002.1"/>
</dbReference>
<gene>
    <name evidence="3" type="ORF">DFK10_03360</name>
</gene>
<organism evidence="3 4">
    <name type="scientific">Salibaculum griseiflavum</name>
    <dbReference type="NCBI Taxonomy" id="1914409"/>
    <lineage>
        <taxon>Bacteria</taxon>
        <taxon>Pseudomonadati</taxon>
        <taxon>Pseudomonadota</taxon>
        <taxon>Alphaproteobacteria</taxon>
        <taxon>Rhodobacterales</taxon>
        <taxon>Roseobacteraceae</taxon>
        <taxon>Salibaculum</taxon>
    </lineage>
</organism>
<reference evidence="4" key="1">
    <citation type="submission" date="2018-05" db="EMBL/GenBank/DDBJ databases">
        <authorList>
            <person name="Du Z."/>
            <person name="Wang X."/>
        </authorList>
    </citation>
    <scope>NUCLEOTIDE SEQUENCE [LARGE SCALE GENOMIC DNA]</scope>
    <source>
        <strain evidence="4">WDS4C29</strain>
    </source>
</reference>
<sequence length="287" mass="31697">MTQFARSTIAALCFAQPTKIDFQTLKRELGDAFAQSQKGSYRITAEYDDFIIYDLAGGRVCLGHIDFREDLCAPTPADLPAEGLIVSVGGGPDMAEDGPIYRNREDLCRGLAREIDRAAPSDRLLVFDRDEMVDSEVYDRLVDLVHQLVSIRTEREPEPVHPAHPEPRSATMARPTPRPTHPAMAADRLSDMQQKQETERLRAALFAEAEEEEIERQIAQSLTRRLAIYTMNSSVILLSAPIGMAALTYCVLGRESERVPARALALTGTVMGLMHAGIGVPVLSHLV</sequence>